<dbReference type="PROSITE" id="PS51257">
    <property type="entry name" value="PROKAR_LIPOPROTEIN"/>
    <property type="match status" value="1"/>
</dbReference>
<protein>
    <submittedName>
        <fullName evidence="2">Uncharacterized protein</fullName>
    </submittedName>
</protein>
<dbReference type="AlphaFoldDB" id="A0A2R8A6W8"/>
<dbReference type="RefSeq" id="WP_108780731.1">
    <property type="nucleotide sequence ID" value="NZ_OMKW01000001.1"/>
</dbReference>
<accession>A0A2R8A6W8</accession>
<evidence type="ECO:0000313" key="2">
    <source>
        <dbReference type="EMBL" id="SPF27977.1"/>
    </source>
</evidence>
<gene>
    <name evidence="2" type="ORF">POI8812_00272</name>
</gene>
<keyword evidence="1" id="KW-0732">Signal</keyword>
<keyword evidence="3" id="KW-1185">Reference proteome</keyword>
<reference evidence="2 3" key="1">
    <citation type="submission" date="2018-03" db="EMBL/GenBank/DDBJ databases">
        <authorList>
            <person name="Keele B.F."/>
        </authorList>
    </citation>
    <scope>NUCLEOTIDE SEQUENCE [LARGE SCALE GENOMIC DNA]</scope>
    <source>
        <strain evidence="2 3">CeCT 8812</strain>
    </source>
</reference>
<dbReference type="OrthoDB" id="5973611at2"/>
<sequence length="154" mass="16567">MFKRSTILALSMVAGLSAAGAAQACPDYSLNGTPDRFSSTDAWTERRYPVIAGGSVDLARCGSVPGVGNVARAPDFTFYYTHNANHSLRFQARAGCDTVLMVNDATGRWHWDDDSAGGTNAEVHLYSPRTGYVDVWVGTYGSGYCDATLHVESF</sequence>
<evidence type="ECO:0000313" key="3">
    <source>
        <dbReference type="Proteomes" id="UP000244932"/>
    </source>
</evidence>
<dbReference type="EMBL" id="OMKW01000001">
    <property type="protein sequence ID" value="SPF27977.1"/>
    <property type="molecule type" value="Genomic_DNA"/>
</dbReference>
<name>A0A2R8A6W8_9RHOB</name>
<dbReference type="Proteomes" id="UP000244932">
    <property type="component" value="Unassembled WGS sequence"/>
</dbReference>
<feature type="chain" id="PRO_5015329731" evidence="1">
    <location>
        <begin position="25"/>
        <end position="154"/>
    </location>
</feature>
<organism evidence="2 3">
    <name type="scientific">Pontivivens insulae</name>
    <dbReference type="NCBI Taxonomy" id="1639689"/>
    <lineage>
        <taxon>Bacteria</taxon>
        <taxon>Pseudomonadati</taxon>
        <taxon>Pseudomonadota</taxon>
        <taxon>Alphaproteobacteria</taxon>
        <taxon>Rhodobacterales</taxon>
        <taxon>Paracoccaceae</taxon>
        <taxon>Pontivivens</taxon>
    </lineage>
</organism>
<feature type="signal peptide" evidence="1">
    <location>
        <begin position="1"/>
        <end position="24"/>
    </location>
</feature>
<evidence type="ECO:0000256" key="1">
    <source>
        <dbReference type="SAM" id="SignalP"/>
    </source>
</evidence>
<proteinExistence type="predicted"/>